<keyword evidence="3" id="KW-1185">Reference proteome</keyword>
<evidence type="ECO:0000256" key="1">
    <source>
        <dbReference type="SAM" id="MobiDB-lite"/>
    </source>
</evidence>
<keyword evidence="2" id="KW-0614">Plasmid</keyword>
<sequence>MTQPAGGKHHDNPAVADVTDVESRAVPASAATAPDSERVSRAVRGRAPTRAEWERREYLGIDQFAFFRGYLERLPLDKLADQYLETGLDLRMARSTLLWIQERLVAGARRAQDYRGRCQLRDVVEADARIDSDSKSMRRSLGNVGEFTPLSKVHRELFAIKPRAQQMAFECEVLPDWPEA</sequence>
<dbReference type="EMBL" id="CP011809">
    <property type="protein sequence ID" value="AKM33486.1"/>
    <property type="molecule type" value="Genomic_DNA"/>
</dbReference>
<accession>A0A0H3X402</accession>
<organism evidence="2 3">
    <name type="scientific">Pandoraea faecigallinarum</name>
    <dbReference type="NCBI Taxonomy" id="656179"/>
    <lineage>
        <taxon>Bacteria</taxon>
        <taxon>Pseudomonadati</taxon>
        <taxon>Pseudomonadota</taxon>
        <taxon>Betaproteobacteria</taxon>
        <taxon>Burkholderiales</taxon>
        <taxon>Burkholderiaceae</taxon>
        <taxon>Pandoraea</taxon>
    </lineage>
</organism>
<protein>
    <submittedName>
        <fullName evidence="2">Uncharacterized protein</fullName>
    </submittedName>
</protein>
<name>A0A0H3X402_9BURK</name>
<dbReference type="KEGG" id="pfg:AB870_25235"/>
<reference evidence="2" key="1">
    <citation type="submission" date="2016-06" db="EMBL/GenBank/DDBJ databases">
        <title>Complete Genome Sequence of Pandoraea faecigallinarum DSM-23572.</title>
        <authorList>
            <person name="Yong D."/>
            <person name="Ee R."/>
            <person name="Lim Y.-L."/>
            <person name="Yin W.-F."/>
            <person name="Chan K.-G."/>
        </authorList>
    </citation>
    <scope>NUCLEOTIDE SEQUENCE</scope>
    <source>
        <strain evidence="2">DSM 23572</strain>
        <plasmid evidence="2">pPF72-2</plasmid>
    </source>
</reference>
<evidence type="ECO:0000313" key="2">
    <source>
        <dbReference type="EMBL" id="AKM33486.1"/>
    </source>
</evidence>
<feature type="region of interest" description="Disordered" evidence="1">
    <location>
        <begin position="1"/>
        <end position="46"/>
    </location>
</feature>
<dbReference type="AlphaFoldDB" id="A0A0H3X402"/>
<evidence type="ECO:0000313" key="3">
    <source>
        <dbReference type="Proteomes" id="UP000035651"/>
    </source>
</evidence>
<dbReference type="Proteomes" id="UP000035651">
    <property type="component" value="Plasmid pPF72-2"/>
</dbReference>
<proteinExistence type="predicted"/>
<gene>
    <name evidence="2" type="ORF">AB870_25235</name>
</gene>
<geneLocation type="plasmid" evidence="2 3">
    <name>pPF72-2</name>
</geneLocation>